<feature type="transmembrane region" description="Helical" evidence="1">
    <location>
        <begin position="104"/>
        <end position="123"/>
    </location>
</feature>
<keyword evidence="1" id="KW-0472">Membrane</keyword>
<comment type="caution">
    <text evidence="2">The sequence shown here is derived from an EMBL/GenBank/DDBJ whole genome shotgun (WGS) entry which is preliminary data.</text>
</comment>
<sequence>MTFTTQEVYGLMHRQLMLAVGVSVSILLAGGLISFGISCIFLLSGSHDSETLKQHRLLRVYIVVLLFLVISYIIAEFINYNDFAIFYIHSTPSQTHRSSSLLDFFTNIIPVFIGTLSDGLLVWRCYMVQRLASYHSPKRWQNIFWIFPACLWVGTIVTGCIAAPSPSRLPSKQMTLLAQLNPHLQATALVSNTVLNIYATLFITIRLLDYRKTVMTLLGGKADTSRYLHIVSILLESAAINVPITIAAAVGIGLNALFGVIIAPVAIVGQAFASVIIIHQVAMGRAFGRRQEEELSNFMAQNGISGNRQKESVSSVEV</sequence>
<dbReference type="EMBL" id="JAACJO010000016">
    <property type="protein sequence ID" value="KAF5349570.1"/>
    <property type="molecule type" value="Genomic_DNA"/>
</dbReference>
<evidence type="ECO:0000313" key="2">
    <source>
        <dbReference type="EMBL" id="KAF5349570.1"/>
    </source>
</evidence>
<reference evidence="2 3" key="1">
    <citation type="journal article" date="2020" name="ISME J.">
        <title>Uncovering the hidden diversity of litter-decomposition mechanisms in mushroom-forming fungi.</title>
        <authorList>
            <person name="Floudas D."/>
            <person name="Bentzer J."/>
            <person name="Ahren D."/>
            <person name="Johansson T."/>
            <person name="Persson P."/>
            <person name="Tunlid A."/>
        </authorList>
    </citation>
    <scope>NUCLEOTIDE SEQUENCE [LARGE SCALE GENOMIC DNA]</scope>
    <source>
        <strain evidence="2 3">CBS 146.42</strain>
    </source>
</reference>
<keyword evidence="3" id="KW-1185">Reference proteome</keyword>
<accession>A0A8H5FTV8</accession>
<proteinExistence type="predicted"/>
<feature type="transmembrane region" description="Helical" evidence="1">
    <location>
        <begin position="143"/>
        <end position="164"/>
    </location>
</feature>
<keyword evidence="1" id="KW-1133">Transmembrane helix</keyword>
<evidence type="ECO:0000256" key="1">
    <source>
        <dbReference type="SAM" id="Phobius"/>
    </source>
</evidence>
<dbReference type="Proteomes" id="UP000559027">
    <property type="component" value="Unassembled WGS sequence"/>
</dbReference>
<gene>
    <name evidence="2" type="ORF">D9756_008969</name>
</gene>
<evidence type="ECO:0000313" key="3">
    <source>
        <dbReference type="Proteomes" id="UP000559027"/>
    </source>
</evidence>
<protein>
    <submittedName>
        <fullName evidence="2">Uncharacterized protein</fullName>
    </submittedName>
</protein>
<feature type="transmembrane region" description="Helical" evidence="1">
    <location>
        <begin position="256"/>
        <end position="282"/>
    </location>
</feature>
<feature type="transmembrane region" description="Helical" evidence="1">
    <location>
        <begin position="228"/>
        <end position="250"/>
    </location>
</feature>
<feature type="transmembrane region" description="Helical" evidence="1">
    <location>
        <begin position="184"/>
        <end position="208"/>
    </location>
</feature>
<dbReference type="OrthoDB" id="3061602at2759"/>
<name>A0A8H5FTV8_9AGAR</name>
<feature type="transmembrane region" description="Helical" evidence="1">
    <location>
        <begin position="16"/>
        <end position="45"/>
    </location>
</feature>
<feature type="transmembrane region" description="Helical" evidence="1">
    <location>
        <begin position="57"/>
        <end position="75"/>
    </location>
</feature>
<organism evidence="2 3">
    <name type="scientific">Leucocoprinus leucothites</name>
    <dbReference type="NCBI Taxonomy" id="201217"/>
    <lineage>
        <taxon>Eukaryota</taxon>
        <taxon>Fungi</taxon>
        <taxon>Dikarya</taxon>
        <taxon>Basidiomycota</taxon>
        <taxon>Agaricomycotina</taxon>
        <taxon>Agaricomycetes</taxon>
        <taxon>Agaricomycetidae</taxon>
        <taxon>Agaricales</taxon>
        <taxon>Agaricineae</taxon>
        <taxon>Agaricaceae</taxon>
        <taxon>Leucocoprinus</taxon>
    </lineage>
</organism>
<keyword evidence="1" id="KW-0812">Transmembrane</keyword>
<dbReference type="AlphaFoldDB" id="A0A8H5FTV8"/>